<dbReference type="SUPFAM" id="SSF81327">
    <property type="entry name" value="Small-conductance potassium channel"/>
    <property type="match status" value="1"/>
</dbReference>
<comment type="subcellular location">
    <subcellularLocation>
        <location evidence="1">Membrane</location>
        <topology evidence="1">Multi-pass membrane protein</topology>
    </subcellularLocation>
</comment>
<reference evidence="11" key="3">
    <citation type="submission" date="2025-09" db="UniProtKB">
        <authorList>
            <consortium name="Ensembl"/>
        </authorList>
    </citation>
    <scope>IDENTIFICATION</scope>
</reference>
<keyword evidence="5 9" id="KW-1133">Transmembrane helix</keyword>
<sequence length="369" mass="41862">MHFHIFSHLLCKRTRYCDWRTAMTTDRLALIALELAAAAIHPYPVGLLEYLQQNTTHVSGSETELEIVLGLPMFFRLYLLGRAMMLHSRLFTDTASRSIGALNKIHFNTRFVGKTLMTIYPGTILMMFSVSLWVVAAWGLHVCERYKYTHNALWMVSVTFLSIGYGDVVPHTYCGRSICLLTGIMGAGCTVLVVAVVARKLELTRAEKHVHNFMMDSHITKRIKIAAANVLRESWLIYKLTKLSGGQRDHSRVRVHQRKLLLAIHHRYHLTLLSSSLFSHFSTFTTVHLNASQMNNLMYDMLSEVQGCRAELDSHISCLEKNVEELREGFRSLMPLLSSTLSTQNSSIRHLLGEREIRAETVGVRGSDG</sequence>
<keyword evidence="6" id="KW-0406">Ion transport</keyword>
<dbReference type="Gene3D" id="1.10.287.70">
    <property type="match status" value="2"/>
</dbReference>
<dbReference type="Proteomes" id="UP000265120">
    <property type="component" value="Chromosome 18"/>
</dbReference>
<protein>
    <submittedName>
        <fullName evidence="11">Small conductance calcium-activated potassium channel protein 1-like</fullName>
    </submittedName>
</protein>
<name>A0A3P8V962_CYNSE</name>
<dbReference type="GeneTree" id="ENSGT00950000182904"/>
<dbReference type="GO" id="GO:0005516">
    <property type="term" value="F:calmodulin binding"/>
    <property type="evidence" value="ECO:0007669"/>
    <property type="project" value="UniProtKB-KW"/>
</dbReference>
<accession>A0A3P8V962</accession>
<reference evidence="11" key="2">
    <citation type="submission" date="2025-08" db="UniProtKB">
        <authorList>
            <consortium name="Ensembl"/>
        </authorList>
    </citation>
    <scope>IDENTIFICATION</scope>
</reference>
<dbReference type="Pfam" id="PF02888">
    <property type="entry name" value="CaMBD"/>
    <property type="match status" value="1"/>
</dbReference>
<reference evidence="11 12" key="1">
    <citation type="journal article" date="2014" name="Nat. Genet.">
        <title>Whole-genome sequence of a flatfish provides insights into ZW sex chromosome evolution and adaptation to a benthic lifestyle.</title>
        <authorList>
            <person name="Chen S."/>
            <person name="Zhang G."/>
            <person name="Shao C."/>
            <person name="Huang Q."/>
            <person name="Liu G."/>
            <person name="Zhang P."/>
            <person name="Song W."/>
            <person name="An N."/>
            <person name="Chalopin D."/>
            <person name="Volff J.N."/>
            <person name="Hong Y."/>
            <person name="Li Q."/>
            <person name="Sha Z."/>
            <person name="Zhou H."/>
            <person name="Xie M."/>
            <person name="Yu Q."/>
            <person name="Liu Y."/>
            <person name="Xiang H."/>
            <person name="Wang N."/>
            <person name="Wu K."/>
            <person name="Yang C."/>
            <person name="Zhou Q."/>
            <person name="Liao X."/>
            <person name="Yang L."/>
            <person name="Hu Q."/>
            <person name="Zhang J."/>
            <person name="Meng L."/>
            <person name="Jin L."/>
            <person name="Tian Y."/>
            <person name="Lian J."/>
            <person name="Yang J."/>
            <person name="Miao G."/>
            <person name="Liu S."/>
            <person name="Liang Z."/>
            <person name="Yan F."/>
            <person name="Li Y."/>
            <person name="Sun B."/>
            <person name="Zhang H."/>
            <person name="Zhang J."/>
            <person name="Zhu Y."/>
            <person name="Du M."/>
            <person name="Zhao Y."/>
            <person name="Schartl M."/>
            <person name="Tang Q."/>
            <person name="Wang J."/>
        </authorList>
    </citation>
    <scope>NUCLEOTIDE SEQUENCE</scope>
</reference>
<evidence type="ECO:0000256" key="1">
    <source>
        <dbReference type="ARBA" id="ARBA00004141"/>
    </source>
</evidence>
<keyword evidence="3 9" id="KW-0812">Transmembrane</keyword>
<evidence type="ECO:0000256" key="7">
    <source>
        <dbReference type="ARBA" id="ARBA00023136"/>
    </source>
</evidence>
<evidence type="ECO:0000313" key="12">
    <source>
        <dbReference type="Proteomes" id="UP000265120"/>
    </source>
</evidence>
<evidence type="ECO:0000256" key="3">
    <source>
        <dbReference type="ARBA" id="ARBA00022692"/>
    </source>
</evidence>
<evidence type="ECO:0000259" key="10">
    <source>
        <dbReference type="SMART" id="SM01053"/>
    </source>
</evidence>
<proteinExistence type="predicted"/>
<feature type="transmembrane region" description="Helical" evidence="9">
    <location>
        <begin position="175"/>
        <end position="198"/>
    </location>
</feature>
<evidence type="ECO:0000256" key="4">
    <source>
        <dbReference type="ARBA" id="ARBA00022860"/>
    </source>
</evidence>
<evidence type="ECO:0000256" key="8">
    <source>
        <dbReference type="ARBA" id="ARBA00023303"/>
    </source>
</evidence>
<keyword evidence="12" id="KW-1185">Reference proteome</keyword>
<keyword evidence="7 9" id="KW-0472">Membrane</keyword>
<dbReference type="InterPro" id="IPR015449">
    <property type="entry name" value="K_chnl_Ca-activ_SK"/>
</dbReference>
<feature type="domain" description="Calmodulin-binding" evidence="10">
    <location>
        <begin position="216"/>
        <end position="290"/>
    </location>
</feature>
<keyword evidence="2" id="KW-0813">Transport</keyword>
<feature type="transmembrane region" description="Helical" evidence="9">
    <location>
        <begin position="119"/>
        <end position="140"/>
    </location>
</feature>
<evidence type="ECO:0000256" key="5">
    <source>
        <dbReference type="ARBA" id="ARBA00022989"/>
    </source>
</evidence>
<evidence type="ECO:0000256" key="6">
    <source>
        <dbReference type="ARBA" id="ARBA00023065"/>
    </source>
</evidence>
<dbReference type="SUPFAM" id="SSF81324">
    <property type="entry name" value="Voltage-gated potassium channels"/>
    <property type="match status" value="1"/>
</dbReference>
<organism evidence="11 12">
    <name type="scientific">Cynoglossus semilaevis</name>
    <name type="common">Tongue sole</name>
    <dbReference type="NCBI Taxonomy" id="244447"/>
    <lineage>
        <taxon>Eukaryota</taxon>
        <taxon>Metazoa</taxon>
        <taxon>Chordata</taxon>
        <taxon>Craniata</taxon>
        <taxon>Vertebrata</taxon>
        <taxon>Euteleostomi</taxon>
        <taxon>Actinopterygii</taxon>
        <taxon>Neopterygii</taxon>
        <taxon>Teleostei</taxon>
        <taxon>Neoteleostei</taxon>
        <taxon>Acanthomorphata</taxon>
        <taxon>Carangaria</taxon>
        <taxon>Pleuronectiformes</taxon>
        <taxon>Pleuronectoidei</taxon>
        <taxon>Cynoglossidae</taxon>
        <taxon>Cynoglossinae</taxon>
        <taxon>Cynoglossus</taxon>
    </lineage>
</organism>
<feature type="transmembrane region" description="Helical" evidence="9">
    <location>
        <begin position="152"/>
        <end position="169"/>
    </location>
</feature>
<dbReference type="GO" id="GO:0016020">
    <property type="term" value="C:membrane"/>
    <property type="evidence" value="ECO:0007669"/>
    <property type="project" value="UniProtKB-SubCell"/>
</dbReference>
<evidence type="ECO:0000256" key="2">
    <source>
        <dbReference type="ARBA" id="ARBA00022448"/>
    </source>
</evidence>
<dbReference type="AlphaFoldDB" id="A0A3P8V962"/>
<dbReference type="InterPro" id="IPR004178">
    <property type="entry name" value="CaM-bd_dom"/>
</dbReference>
<keyword evidence="4" id="KW-0112">Calmodulin-binding</keyword>
<dbReference type="InterPro" id="IPR013099">
    <property type="entry name" value="K_chnl_dom"/>
</dbReference>
<dbReference type="Pfam" id="PF07885">
    <property type="entry name" value="Ion_trans_2"/>
    <property type="match status" value="1"/>
</dbReference>
<evidence type="ECO:0000256" key="9">
    <source>
        <dbReference type="SAM" id="Phobius"/>
    </source>
</evidence>
<dbReference type="InterPro" id="IPR036122">
    <property type="entry name" value="CaM-bd_dom_sf"/>
</dbReference>
<evidence type="ECO:0000313" key="11">
    <source>
        <dbReference type="Ensembl" id="ENSCSEP00000011863.1"/>
    </source>
</evidence>
<dbReference type="SMART" id="SM01053">
    <property type="entry name" value="CaMBD"/>
    <property type="match status" value="1"/>
</dbReference>
<keyword evidence="8" id="KW-0407">Ion channel</keyword>
<dbReference type="GO" id="GO:0016286">
    <property type="term" value="F:small conductance calcium-activated potassium channel activity"/>
    <property type="evidence" value="ECO:0007669"/>
    <property type="project" value="InterPro"/>
</dbReference>
<dbReference type="Ensembl" id="ENSCSET00000012004.1">
    <property type="protein sequence ID" value="ENSCSEP00000011863.1"/>
    <property type="gene ID" value="ENSCSEG00000007620.1"/>
</dbReference>
<dbReference type="PANTHER" id="PTHR10153">
    <property type="entry name" value="SMALL CONDUCTANCE CALCIUM-ACTIVATED POTASSIUM CHANNEL"/>
    <property type="match status" value="1"/>
</dbReference>